<dbReference type="KEGG" id="vas:GT360_14055"/>
<dbReference type="GO" id="GO:0005886">
    <property type="term" value="C:plasma membrane"/>
    <property type="evidence" value="ECO:0007669"/>
    <property type="project" value="UniProtKB-SubCell"/>
</dbReference>
<keyword evidence="10" id="KW-1006">Bacterial flagellum protein export</keyword>
<keyword evidence="9" id="KW-0472">Membrane</keyword>
<keyword evidence="6" id="KW-0145">Chemotaxis</keyword>
<gene>
    <name evidence="12" type="ORF">GT360_14055</name>
</gene>
<evidence type="ECO:0000256" key="11">
    <source>
        <dbReference type="SAM" id="Coils"/>
    </source>
</evidence>
<dbReference type="GO" id="GO:0015031">
    <property type="term" value="P:protein transport"/>
    <property type="evidence" value="ECO:0007669"/>
    <property type="project" value="UniProtKB-KW"/>
</dbReference>
<evidence type="ECO:0000256" key="2">
    <source>
        <dbReference type="ARBA" id="ARBA00010004"/>
    </source>
</evidence>
<evidence type="ECO:0000256" key="5">
    <source>
        <dbReference type="ARBA" id="ARBA00022475"/>
    </source>
</evidence>
<evidence type="ECO:0000256" key="10">
    <source>
        <dbReference type="ARBA" id="ARBA00023225"/>
    </source>
</evidence>
<evidence type="ECO:0000313" key="13">
    <source>
        <dbReference type="Proteomes" id="UP000464262"/>
    </source>
</evidence>
<keyword evidence="8" id="KW-0653">Protein transport</keyword>
<dbReference type="RefSeq" id="WP_164649448.1">
    <property type="nucleotide sequence ID" value="NZ_CP047475.1"/>
</dbReference>
<protein>
    <recommendedName>
        <fullName evidence="3">Flagellar FliJ protein</fullName>
    </recommendedName>
</protein>
<dbReference type="GO" id="GO:0044781">
    <property type="term" value="P:bacterial-type flagellum organization"/>
    <property type="evidence" value="ECO:0007669"/>
    <property type="project" value="UniProtKB-KW"/>
</dbReference>
<dbReference type="GO" id="GO:0071973">
    <property type="term" value="P:bacterial-type flagellum-dependent cell motility"/>
    <property type="evidence" value="ECO:0007669"/>
    <property type="project" value="InterPro"/>
</dbReference>
<evidence type="ECO:0000256" key="7">
    <source>
        <dbReference type="ARBA" id="ARBA00022795"/>
    </source>
</evidence>
<dbReference type="AlphaFoldDB" id="A0A7Z2T5C5"/>
<feature type="coiled-coil region" evidence="11">
    <location>
        <begin position="18"/>
        <end position="45"/>
    </location>
</feature>
<dbReference type="GO" id="GO:0009288">
    <property type="term" value="C:bacterial-type flagellum"/>
    <property type="evidence" value="ECO:0007669"/>
    <property type="project" value="InterPro"/>
</dbReference>
<dbReference type="EMBL" id="CP047475">
    <property type="protein sequence ID" value="QIA64545.1"/>
    <property type="molecule type" value="Genomic_DNA"/>
</dbReference>
<evidence type="ECO:0000256" key="3">
    <source>
        <dbReference type="ARBA" id="ARBA00020392"/>
    </source>
</evidence>
<evidence type="ECO:0000256" key="6">
    <source>
        <dbReference type="ARBA" id="ARBA00022500"/>
    </source>
</evidence>
<comment type="subcellular location">
    <subcellularLocation>
        <location evidence="1">Cell membrane</location>
        <topology evidence="1">Peripheral membrane protein</topology>
        <orientation evidence="1">Cytoplasmic side</orientation>
    </subcellularLocation>
</comment>
<keyword evidence="7" id="KW-1005">Bacterial flagellum biogenesis</keyword>
<organism evidence="12 13">
    <name type="scientific">Vibrio astriarenae</name>
    <dbReference type="NCBI Taxonomy" id="1481923"/>
    <lineage>
        <taxon>Bacteria</taxon>
        <taxon>Pseudomonadati</taxon>
        <taxon>Pseudomonadota</taxon>
        <taxon>Gammaproteobacteria</taxon>
        <taxon>Vibrionales</taxon>
        <taxon>Vibrionaceae</taxon>
        <taxon>Vibrio</taxon>
    </lineage>
</organism>
<keyword evidence="4" id="KW-0813">Transport</keyword>
<sequence length="147" mass="17597">MAAKQGLQRFRDMNQDRLEKIGQQLQKQQMQSARFEQNVEQLKSIYDECQVIDGESAMAWRNRHQLRDDLQHLEKLQQQHFALAQAEQRRLQSHLQQQNVRVKSLDTVLDKRRKIELSKAMRTEQRLNDEIGAQRYFQRRLNGSLPQ</sequence>
<reference evidence="12 13" key="1">
    <citation type="submission" date="2020-01" db="EMBL/GenBank/DDBJ databases">
        <title>Whole genome and functional gene identification of agarase of Vibrio HN897.</title>
        <authorList>
            <person name="Liu Y."/>
            <person name="Zhao Z."/>
        </authorList>
    </citation>
    <scope>NUCLEOTIDE SEQUENCE [LARGE SCALE GENOMIC DNA]</scope>
    <source>
        <strain evidence="12 13">HN897</strain>
    </source>
</reference>
<evidence type="ECO:0000256" key="9">
    <source>
        <dbReference type="ARBA" id="ARBA00023136"/>
    </source>
</evidence>
<evidence type="ECO:0000256" key="4">
    <source>
        <dbReference type="ARBA" id="ARBA00022448"/>
    </source>
</evidence>
<dbReference type="Gene3D" id="1.10.287.1700">
    <property type="match status" value="1"/>
</dbReference>
<keyword evidence="11" id="KW-0175">Coiled coil</keyword>
<keyword evidence="13" id="KW-1185">Reference proteome</keyword>
<name>A0A7Z2T5C5_9VIBR</name>
<comment type="similarity">
    <text evidence="2">Belongs to the FliJ family.</text>
</comment>
<dbReference type="GO" id="GO:0006935">
    <property type="term" value="P:chemotaxis"/>
    <property type="evidence" value="ECO:0007669"/>
    <property type="project" value="UniProtKB-KW"/>
</dbReference>
<dbReference type="Proteomes" id="UP000464262">
    <property type="component" value="Chromosome 1"/>
</dbReference>
<dbReference type="InterPro" id="IPR053716">
    <property type="entry name" value="Flag_assembly_chemotaxis_eff"/>
</dbReference>
<dbReference type="InterPro" id="IPR012823">
    <property type="entry name" value="Flagell_FliJ"/>
</dbReference>
<evidence type="ECO:0000313" key="12">
    <source>
        <dbReference type="EMBL" id="QIA64545.1"/>
    </source>
</evidence>
<keyword evidence="5" id="KW-1003">Cell membrane</keyword>
<evidence type="ECO:0000256" key="1">
    <source>
        <dbReference type="ARBA" id="ARBA00004413"/>
    </source>
</evidence>
<evidence type="ECO:0000256" key="8">
    <source>
        <dbReference type="ARBA" id="ARBA00022927"/>
    </source>
</evidence>
<dbReference type="Pfam" id="PF02050">
    <property type="entry name" value="FliJ"/>
    <property type="match status" value="1"/>
</dbReference>
<proteinExistence type="inferred from homology"/>
<accession>A0A7Z2T5C5</accession>